<reference evidence="7" key="1">
    <citation type="submission" date="2018-02" db="EMBL/GenBank/DDBJ databases">
        <authorList>
            <person name="Cohen D.B."/>
            <person name="Kent A.D."/>
        </authorList>
    </citation>
    <scope>NUCLEOTIDE SEQUENCE</scope>
</reference>
<comment type="subcellular location">
    <subcellularLocation>
        <location evidence="1">Nucleus</location>
    </subcellularLocation>
</comment>
<evidence type="ECO:0000256" key="1">
    <source>
        <dbReference type="ARBA" id="ARBA00004123"/>
    </source>
</evidence>
<dbReference type="GO" id="GO:0005634">
    <property type="term" value="C:nucleus"/>
    <property type="evidence" value="ECO:0007669"/>
    <property type="project" value="UniProtKB-SubCell"/>
</dbReference>
<dbReference type="PANTHER" id="PTHR12446">
    <property type="entry name" value="TESMIN/TSO1-RELATED"/>
    <property type="match status" value="1"/>
</dbReference>
<dbReference type="InterPro" id="IPR005172">
    <property type="entry name" value="CRC"/>
</dbReference>
<dbReference type="PANTHER" id="PTHR12446:SF64">
    <property type="entry name" value="TESMIN_TSO1-LIKE CXC DOMAIN-CONTAINING PROTEIN"/>
    <property type="match status" value="1"/>
</dbReference>
<dbReference type="Pfam" id="PF13966">
    <property type="entry name" value="zf-RVT"/>
    <property type="match status" value="1"/>
</dbReference>
<dbReference type="GO" id="GO:0004523">
    <property type="term" value="F:RNA-DNA hybrid ribonuclease activity"/>
    <property type="evidence" value="ECO:0007669"/>
    <property type="project" value="InterPro"/>
</dbReference>
<dbReference type="PROSITE" id="PS50879">
    <property type="entry name" value="RNASE_H_1"/>
    <property type="match status" value="1"/>
</dbReference>
<evidence type="ECO:0000256" key="3">
    <source>
        <dbReference type="ARBA" id="ARBA00023242"/>
    </source>
</evidence>
<name>A0A2N9HNV3_FAGSY</name>
<dbReference type="SMART" id="SM01114">
    <property type="entry name" value="CXC"/>
    <property type="match status" value="2"/>
</dbReference>
<feature type="domain" description="CRC" evidence="6">
    <location>
        <begin position="441"/>
        <end position="565"/>
    </location>
</feature>
<evidence type="ECO:0000256" key="4">
    <source>
        <dbReference type="SAM" id="MobiDB-lite"/>
    </source>
</evidence>
<comment type="similarity">
    <text evidence="2">Belongs to the lin-54 family.</text>
</comment>
<dbReference type="SUPFAM" id="SSF53098">
    <property type="entry name" value="Ribonuclease H-like"/>
    <property type="match status" value="1"/>
</dbReference>
<evidence type="ECO:0008006" key="8">
    <source>
        <dbReference type="Google" id="ProtNLM"/>
    </source>
</evidence>
<dbReference type="InterPro" id="IPR028307">
    <property type="entry name" value="Lin-54_fam"/>
</dbReference>
<dbReference type="InterPro" id="IPR036397">
    <property type="entry name" value="RNaseH_sf"/>
</dbReference>
<sequence>MVGHVIEGATHWDLTKLSLVLPSSIVECIRATHLCTLNSMGDQLVWDSSDGEFNLRKAYQLACKPDLLPTQDAQVKWLWQPFSSPRVLFFLWQCYHDSVPVKCTLAHRGINISTQCPRCSCPNESLIHALRDCPDSTYFWNKLSPPLHTSLHHSSHIKWQTVFAFGLWSLWLRRNQFFSLWGGGGKSKVSTPLQVKWLLPPSGWAKLNTDGSSFGNPGPAGGGGVIRDSLGTWIRGFSRSIGFATSVQAELRALLDGLLMAVELDIQYLEIEMDSLVAIDLILDNKSTNVFLSSMVHDCRSLMDKFVRFSLRHVYREANGCADLLAKSGCDQIAEFLSFSTPPAYVLEAVQFDLLVLIMEKIENIDFPPNSVGATRETVTEASAFPPKNRIRQLDFTEFPVKPISVVPHLTPRTPFSIINSESPRSRPQVIIKASNGTPKHKKHCSCKQSKCLKLYCECLAAGIYCDGCKCAYCYNNVENEAARKAAIEGILERNPNAFKPKIASSPLKTQDNGDEENVSPMVGKHNKGCHCKKTWCLKKYCECFQANILCSENCQCVDCKNLEGSEERLAVLHGNHSYTNTCIQQANAGFSGDFDLLGKRFSPGSGKRKGHEFLDSKEKTSQIQRLTLHQELVNPLSDSAPLPALSVDPVRQVIGSPVLHSSKFTYRSLLADVIHPEDTKKLCSRLVIVSEFPQIDNNSVSGKRESGVSDTASLLVGQNKETCQGEPDTQKMPGGHLSRNGADTIGTDNFRSGNADLQEGRPLDPGIVALVFHETEPDSEPWLHCRSLHEA</sequence>
<dbReference type="GO" id="GO:0003676">
    <property type="term" value="F:nucleic acid binding"/>
    <property type="evidence" value="ECO:0007669"/>
    <property type="project" value="InterPro"/>
</dbReference>
<dbReference type="EMBL" id="OIVN01003755">
    <property type="protein sequence ID" value="SPD13344.1"/>
    <property type="molecule type" value="Genomic_DNA"/>
</dbReference>
<dbReference type="InterPro" id="IPR012337">
    <property type="entry name" value="RNaseH-like_sf"/>
</dbReference>
<dbReference type="CDD" id="cd06222">
    <property type="entry name" value="RNase_H_like"/>
    <property type="match status" value="1"/>
</dbReference>
<feature type="region of interest" description="Disordered" evidence="4">
    <location>
        <begin position="723"/>
        <end position="760"/>
    </location>
</feature>
<accession>A0A2N9HNV3</accession>
<feature type="domain" description="RNase H type-1" evidence="5">
    <location>
        <begin position="201"/>
        <end position="331"/>
    </location>
</feature>
<dbReference type="AlphaFoldDB" id="A0A2N9HNV3"/>
<dbReference type="Pfam" id="PF13456">
    <property type="entry name" value="RVT_3"/>
    <property type="match status" value="1"/>
</dbReference>
<dbReference type="InterPro" id="IPR026960">
    <property type="entry name" value="RVT-Znf"/>
</dbReference>
<keyword evidence="3" id="KW-0539">Nucleus</keyword>
<dbReference type="GO" id="GO:0006355">
    <property type="term" value="P:regulation of DNA-templated transcription"/>
    <property type="evidence" value="ECO:0007669"/>
    <property type="project" value="TreeGrafter"/>
</dbReference>
<evidence type="ECO:0000313" key="7">
    <source>
        <dbReference type="EMBL" id="SPD13344.1"/>
    </source>
</evidence>
<dbReference type="Pfam" id="PF03638">
    <property type="entry name" value="TCR"/>
    <property type="match status" value="2"/>
</dbReference>
<evidence type="ECO:0000259" key="5">
    <source>
        <dbReference type="PROSITE" id="PS50879"/>
    </source>
</evidence>
<proteinExistence type="inferred from homology"/>
<dbReference type="InterPro" id="IPR033467">
    <property type="entry name" value="Tesmin/TSO1-like_CXC"/>
</dbReference>
<organism evidence="7">
    <name type="scientific">Fagus sylvatica</name>
    <name type="common">Beechnut</name>
    <dbReference type="NCBI Taxonomy" id="28930"/>
    <lineage>
        <taxon>Eukaryota</taxon>
        <taxon>Viridiplantae</taxon>
        <taxon>Streptophyta</taxon>
        <taxon>Embryophyta</taxon>
        <taxon>Tracheophyta</taxon>
        <taxon>Spermatophyta</taxon>
        <taxon>Magnoliopsida</taxon>
        <taxon>eudicotyledons</taxon>
        <taxon>Gunneridae</taxon>
        <taxon>Pentapetalae</taxon>
        <taxon>rosids</taxon>
        <taxon>fabids</taxon>
        <taxon>Fagales</taxon>
        <taxon>Fagaceae</taxon>
        <taxon>Fagus</taxon>
    </lineage>
</organism>
<dbReference type="PROSITE" id="PS51634">
    <property type="entry name" value="CRC"/>
    <property type="match status" value="1"/>
</dbReference>
<dbReference type="InterPro" id="IPR002156">
    <property type="entry name" value="RNaseH_domain"/>
</dbReference>
<gene>
    <name evidence="7" type="ORF">FSB_LOCUS41226</name>
</gene>
<dbReference type="Gene3D" id="3.30.420.10">
    <property type="entry name" value="Ribonuclease H-like superfamily/Ribonuclease H"/>
    <property type="match status" value="1"/>
</dbReference>
<evidence type="ECO:0000259" key="6">
    <source>
        <dbReference type="PROSITE" id="PS51634"/>
    </source>
</evidence>
<dbReference type="InterPro" id="IPR044730">
    <property type="entry name" value="RNase_H-like_dom_plant"/>
</dbReference>
<evidence type="ECO:0000256" key="2">
    <source>
        <dbReference type="ARBA" id="ARBA00007267"/>
    </source>
</evidence>
<protein>
    <recommendedName>
        <fullName evidence="8">CRC domain-containing protein</fullName>
    </recommendedName>
</protein>